<feature type="compositionally biased region" description="Basic and acidic residues" evidence="1">
    <location>
        <begin position="1"/>
        <end position="17"/>
    </location>
</feature>
<dbReference type="Proteomes" id="UP001158045">
    <property type="component" value="Unassembled WGS sequence"/>
</dbReference>
<dbReference type="Pfam" id="PF07739">
    <property type="entry name" value="TipAS"/>
    <property type="match status" value="1"/>
</dbReference>
<keyword evidence="4" id="KW-1185">Reference proteome</keyword>
<evidence type="ECO:0000256" key="1">
    <source>
        <dbReference type="SAM" id="MobiDB-lite"/>
    </source>
</evidence>
<feature type="domain" description="TipAS antibiotic-recognition" evidence="2">
    <location>
        <begin position="18"/>
        <end position="130"/>
    </location>
</feature>
<organism evidence="3 4">
    <name type="scientific">Fusibacter bizertensis</name>
    <dbReference type="NCBI Taxonomy" id="1488331"/>
    <lineage>
        <taxon>Bacteria</taxon>
        <taxon>Bacillati</taxon>
        <taxon>Bacillota</taxon>
        <taxon>Clostridia</taxon>
        <taxon>Eubacteriales</taxon>
        <taxon>Eubacteriales Family XII. Incertae Sedis</taxon>
        <taxon>Fusibacter</taxon>
    </lineage>
</organism>
<gene>
    <name evidence="3" type="ORF">QE109_13150</name>
</gene>
<dbReference type="Gene3D" id="1.10.490.50">
    <property type="entry name" value="Antibiotic binding domain of TipA-like multidrug resistance regulators"/>
    <property type="match status" value="1"/>
</dbReference>
<evidence type="ECO:0000313" key="3">
    <source>
        <dbReference type="EMBL" id="MDH8679101.1"/>
    </source>
</evidence>
<proteinExistence type="predicted"/>
<dbReference type="InterPro" id="IPR012925">
    <property type="entry name" value="TipAS_dom"/>
</dbReference>
<reference evidence="3 4" key="1">
    <citation type="submission" date="2023-04" db="EMBL/GenBank/DDBJ databases">
        <title>Fusibacter bizertensis strain WBS, isolated from littoral bottom sediments of the Arctic seas - biochemical and genomic analysis.</title>
        <authorList>
            <person name="Brioukhanov A.L."/>
        </authorList>
    </citation>
    <scope>NUCLEOTIDE SEQUENCE [LARGE SCALE GENOMIC DNA]</scope>
    <source>
        <strain evidence="3 4">WBS</strain>
    </source>
</reference>
<name>A0ABT6NFA0_9FIRM</name>
<dbReference type="SUPFAM" id="SSF89082">
    <property type="entry name" value="Antibiotic binding domain of TipA-like multidrug resistance regulators"/>
    <property type="match status" value="1"/>
</dbReference>
<dbReference type="EMBL" id="JARYZI010000009">
    <property type="protein sequence ID" value="MDH8679101.1"/>
    <property type="molecule type" value="Genomic_DNA"/>
</dbReference>
<comment type="caution">
    <text evidence="3">The sequence shown here is derived from an EMBL/GenBank/DDBJ whole genome shotgun (WGS) entry which is preliminary data.</text>
</comment>
<feature type="region of interest" description="Disordered" evidence="1">
    <location>
        <begin position="1"/>
        <end position="29"/>
    </location>
</feature>
<dbReference type="RefSeq" id="WP_281094998.1">
    <property type="nucleotide sequence ID" value="NZ_JARYZI010000009.1"/>
</dbReference>
<evidence type="ECO:0000259" key="2">
    <source>
        <dbReference type="Pfam" id="PF07739"/>
    </source>
</evidence>
<evidence type="ECO:0000313" key="4">
    <source>
        <dbReference type="Proteomes" id="UP001158045"/>
    </source>
</evidence>
<accession>A0ABT6NFA0</accession>
<dbReference type="InterPro" id="IPR036244">
    <property type="entry name" value="TipA-like_antibiotic-bd"/>
</dbReference>
<sequence length="148" mass="17852">MKKDKKINKLTDEKQKQYENQAMSQWGEDRVRQSTQRWNSCGDKKKEQIMEECNSIFQELADNMQHGVDSHVIQELLIKWHQFIQYFYEPSLEVLRGLGDIYSYDSEFRKVFETIDPKLPDFLHSSINCYVDELEMIWLESQYEVLQE</sequence>
<protein>
    <submittedName>
        <fullName evidence="3">TipAS antibiotic-recognition domain-containing protein</fullName>
    </submittedName>
</protein>